<dbReference type="OrthoDB" id="9788907at2"/>
<evidence type="ECO:0000256" key="4">
    <source>
        <dbReference type="ARBA" id="ARBA00022692"/>
    </source>
</evidence>
<evidence type="ECO:0000313" key="9">
    <source>
        <dbReference type="Proteomes" id="UP000323824"/>
    </source>
</evidence>
<keyword evidence="5 7" id="KW-1133">Transmembrane helix</keyword>
<dbReference type="RefSeq" id="WP_149567361.1">
    <property type="nucleotide sequence ID" value="NZ_CP035807.1"/>
</dbReference>
<evidence type="ECO:0000256" key="3">
    <source>
        <dbReference type="ARBA" id="ARBA00022475"/>
    </source>
</evidence>
<keyword evidence="4 7" id="KW-0812">Transmembrane</keyword>
<feature type="transmembrane region" description="Helical" evidence="7">
    <location>
        <begin position="6"/>
        <end position="31"/>
    </location>
</feature>
<feature type="transmembrane region" description="Helical" evidence="7">
    <location>
        <begin position="76"/>
        <end position="97"/>
    </location>
</feature>
<dbReference type="Pfam" id="PF02417">
    <property type="entry name" value="Chromate_transp"/>
    <property type="match status" value="1"/>
</dbReference>
<gene>
    <name evidence="8" type="ORF">EW093_05110</name>
</gene>
<evidence type="ECO:0000313" key="8">
    <source>
        <dbReference type="EMBL" id="QEN04104.1"/>
    </source>
</evidence>
<dbReference type="GO" id="GO:0005886">
    <property type="term" value="C:plasma membrane"/>
    <property type="evidence" value="ECO:0007669"/>
    <property type="project" value="UniProtKB-SubCell"/>
</dbReference>
<evidence type="ECO:0000256" key="2">
    <source>
        <dbReference type="ARBA" id="ARBA00005262"/>
    </source>
</evidence>
<evidence type="ECO:0000256" key="5">
    <source>
        <dbReference type="ARBA" id="ARBA00022989"/>
    </source>
</evidence>
<keyword evidence="6 7" id="KW-0472">Membrane</keyword>
<dbReference type="InterPro" id="IPR052518">
    <property type="entry name" value="CHR_Transporter"/>
</dbReference>
<accession>A0A5C1QBR6</accession>
<evidence type="ECO:0000256" key="6">
    <source>
        <dbReference type="ARBA" id="ARBA00023136"/>
    </source>
</evidence>
<feature type="transmembrane region" description="Helical" evidence="7">
    <location>
        <begin position="156"/>
        <end position="172"/>
    </location>
</feature>
<organism evidence="8 9">
    <name type="scientific">Thiospirochaeta perfilievii</name>
    <dbReference type="NCBI Taxonomy" id="252967"/>
    <lineage>
        <taxon>Bacteria</taxon>
        <taxon>Pseudomonadati</taxon>
        <taxon>Spirochaetota</taxon>
        <taxon>Spirochaetia</taxon>
        <taxon>Spirochaetales</taxon>
        <taxon>Spirochaetaceae</taxon>
        <taxon>Thiospirochaeta</taxon>
    </lineage>
</organism>
<dbReference type="InterPro" id="IPR003370">
    <property type="entry name" value="Chromate_transpt"/>
</dbReference>
<dbReference type="AlphaFoldDB" id="A0A5C1QBR6"/>
<sequence>MLLEILISFLLIGISAYGGGLVTIPLIIHEIVEIKEWISIEDITSLIAIAQMTPGPIAVNAATFVGFKVGGWKGSLLATAGVILPAIIILSIISPFVEKISSNKSVKKVRRGLQVGVISLIFYATWTFGNGAISGIIDLTIAIVSFLILLLSKGKFHPILVIILGGVLGVLIL</sequence>
<proteinExistence type="inferred from homology"/>
<evidence type="ECO:0000256" key="7">
    <source>
        <dbReference type="SAM" id="Phobius"/>
    </source>
</evidence>
<keyword evidence="9" id="KW-1185">Reference proteome</keyword>
<comment type="similarity">
    <text evidence="2">Belongs to the chromate ion transporter (CHR) (TC 2.A.51) family.</text>
</comment>
<evidence type="ECO:0000256" key="1">
    <source>
        <dbReference type="ARBA" id="ARBA00004651"/>
    </source>
</evidence>
<reference evidence="8 9" key="1">
    <citation type="submission" date="2019-02" db="EMBL/GenBank/DDBJ databases">
        <authorList>
            <person name="Fomenkov A."/>
            <person name="Dubinina G."/>
            <person name="Grabovich M."/>
            <person name="Vincze T."/>
            <person name="Roberts R.J."/>
        </authorList>
    </citation>
    <scope>NUCLEOTIDE SEQUENCE [LARGE SCALE GENOMIC DNA]</scope>
    <source>
        <strain evidence="8 9">P</strain>
    </source>
</reference>
<feature type="transmembrane region" description="Helical" evidence="7">
    <location>
        <begin position="132"/>
        <end position="151"/>
    </location>
</feature>
<dbReference type="PANTHER" id="PTHR43663:SF1">
    <property type="entry name" value="CHROMATE TRANSPORTER"/>
    <property type="match status" value="1"/>
</dbReference>
<comment type="subcellular location">
    <subcellularLocation>
        <location evidence="1">Cell membrane</location>
        <topology evidence="1">Multi-pass membrane protein</topology>
    </subcellularLocation>
</comment>
<dbReference type="KEGG" id="sper:EW093_05110"/>
<dbReference type="EMBL" id="CP035807">
    <property type="protein sequence ID" value="QEN04104.1"/>
    <property type="molecule type" value="Genomic_DNA"/>
</dbReference>
<dbReference type="PANTHER" id="PTHR43663">
    <property type="entry name" value="CHROMATE TRANSPORT PROTEIN-RELATED"/>
    <property type="match status" value="1"/>
</dbReference>
<reference evidence="8 9" key="2">
    <citation type="submission" date="2019-09" db="EMBL/GenBank/DDBJ databases">
        <title>Complete Genome Sequence and Methylome Analysis of free living Spirochaetas.</title>
        <authorList>
            <person name="Leshcheva N."/>
            <person name="Mikheeva N."/>
        </authorList>
    </citation>
    <scope>NUCLEOTIDE SEQUENCE [LARGE SCALE GENOMIC DNA]</scope>
    <source>
        <strain evidence="8 9">P</strain>
    </source>
</reference>
<protein>
    <submittedName>
        <fullName evidence="8">Chromate transporter</fullName>
    </submittedName>
</protein>
<name>A0A5C1QBR6_9SPIO</name>
<dbReference type="Proteomes" id="UP000323824">
    <property type="component" value="Chromosome"/>
</dbReference>
<dbReference type="GO" id="GO:0015109">
    <property type="term" value="F:chromate transmembrane transporter activity"/>
    <property type="evidence" value="ECO:0007669"/>
    <property type="project" value="InterPro"/>
</dbReference>
<keyword evidence="3" id="KW-1003">Cell membrane</keyword>